<gene>
    <name evidence="1" type="ORF">SAMN04487907_101349</name>
</gene>
<organism evidence="1 2">
    <name type="scientific">Zunongwangia mangrovi</name>
    <dbReference type="NCBI Taxonomy" id="1334022"/>
    <lineage>
        <taxon>Bacteria</taxon>
        <taxon>Pseudomonadati</taxon>
        <taxon>Bacteroidota</taxon>
        <taxon>Flavobacteriia</taxon>
        <taxon>Flavobacteriales</taxon>
        <taxon>Flavobacteriaceae</taxon>
        <taxon>Zunongwangia</taxon>
    </lineage>
</organism>
<protein>
    <recommendedName>
        <fullName evidence="3">TraB family protein</fullName>
    </recommendedName>
</protein>
<keyword evidence="2" id="KW-1185">Reference proteome</keyword>
<reference evidence="2" key="1">
    <citation type="submission" date="2016-10" db="EMBL/GenBank/DDBJ databases">
        <authorList>
            <person name="Varghese N."/>
            <person name="Submissions S."/>
        </authorList>
    </citation>
    <scope>NUCLEOTIDE SEQUENCE [LARGE SCALE GENOMIC DNA]</scope>
    <source>
        <strain evidence="2">DSM 24499</strain>
    </source>
</reference>
<name>A0A1I1DG90_9FLAO</name>
<evidence type="ECO:0000313" key="2">
    <source>
        <dbReference type="Proteomes" id="UP000199438"/>
    </source>
</evidence>
<dbReference type="OrthoDB" id="7055505at2"/>
<dbReference type="RefSeq" id="WP_092539673.1">
    <property type="nucleotide sequence ID" value="NZ_FOKV01000001.1"/>
</dbReference>
<evidence type="ECO:0008006" key="3">
    <source>
        <dbReference type="Google" id="ProtNLM"/>
    </source>
</evidence>
<sequence length="287" mass="33465">MKSILISILISFISSQLFSQSDFKDPDEFLRKGEQVPKVLLVGSFHFNYPGLDVHKAAEDQKVNIYSEKRQKELQELLDYISKFKPTKIMIETYNSSKFIKNWKAYKSGKAELYASERSQIGMRLADRFGLDTIYGVDSGDLLYKTTRTKEFSNTNSYLDSIANRHYFGGDDEMMKRYKNFYAYKDTLAFQNSLLETFKYMNSDKVLDRAFGAYISGGQFTSEEMEGPDALSMLWMNRNLRIFRKIQRIEHTPDDRILVIFGAAHIAILNWLYESTPEFELVKFNEL</sequence>
<proteinExistence type="predicted"/>
<dbReference type="Proteomes" id="UP000199438">
    <property type="component" value="Unassembled WGS sequence"/>
</dbReference>
<dbReference type="AlphaFoldDB" id="A0A1I1DG90"/>
<accession>A0A1I1DG90</accession>
<dbReference type="STRING" id="1334022.SAMN04487907_101349"/>
<dbReference type="EMBL" id="FOKV01000001">
    <property type="protein sequence ID" value="SFB73854.1"/>
    <property type="molecule type" value="Genomic_DNA"/>
</dbReference>
<evidence type="ECO:0000313" key="1">
    <source>
        <dbReference type="EMBL" id="SFB73854.1"/>
    </source>
</evidence>
<dbReference type="InterPro" id="IPR043749">
    <property type="entry name" value="DUF5694"/>
</dbReference>
<dbReference type="Pfam" id="PF18950">
    <property type="entry name" value="DUF5694"/>
    <property type="match status" value="1"/>
</dbReference>